<evidence type="ECO:0000313" key="3">
    <source>
        <dbReference type="Proteomes" id="UP000236291"/>
    </source>
</evidence>
<dbReference type="Pfam" id="PF14223">
    <property type="entry name" value="Retrotran_gag_2"/>
    <property type="match status" value="1"/>
</dbReference>
<dbReference type="Proteomes" id="UP000236291">
    <property type="component" value="Unassembled WGS sequence"/>
</dbReference>
<feature type="region of interest" description="Disordered" evidence="1">
    <location>
        <begin position="466"/>
        <end position="504"/>
    </location>
</feature>
<evidence type="ECO:0000313" key="2">
    <source>
        <dbReference type="EMBL" id="PNX96616.1"/>
    </source>
</evidence>
<sequence length="529" mass="59026">MDKEGGLVNRPPLLVGASNYDYWKSRMTAFLKQIDSKTWKAVLRGWDHPVKVDKEGKPTLELKPEEEWSQEEDALALANSKALYALYNGVDKHIFRLIKKCASAKEAWSILQTIHEGTSKVKMSRLQLLTTKFENLRMMDYETIQEFHMTLLDFEIGQNLVDLVNIETDEEPQPKHVKSGVGRRLRIRTTQPTSSAKVTPAVTKKAKGSYVKPVKYGAKKSWSKVVPPSERKKNVLKRKSAPSSDSDFDAEKDASTIKPPTKKAIDEASSAKGEVSDHVVCKTIIANQVKVWPKKQNVPAMKLTRKYVILNRIAAANWVPTKHSSDIATGLGKLIMIGTGTKFNSGQYIFNQIVQHAKTSVTKQPIAFAYLLCEIILSQHTSIRHDDESSKARESPLTIHQKLFSKQHVPDIVGPSNAAADTPMTRKEIIAMLEATCKELDEKKLQYERMIHTLKLEEAAVEAANASVDETMSDEASGEEEEADSEVEEEESDSSEMPSDDATSDNFSALLMFAMPALRGVSSDMHVVL</sequence>
<feature type="region of interest" description="Disordered" evidence="1">
    <location>
        <begin position="222"/>
        <end position="270"/>
    </location>
</feature>
<organism evidence="2 3">
    <name type="scientific">Trifolium pratense</name>
    <name type="common">Red clover</name>
    <dbReference type="NCBI Taxonomy" id="57577"/>
    <lineage>
        <taxon>Eukaryota</taxon>
        <taxon>Viridiplantae</taxon>
        <taxon>Streptophyta</taxon>
        <taxon>Embryophyta</taxon>
        <taxon>Tracheophyta</taxon>
        <taxon>Spermatophyta</taxon>
        <taxon>Magnoliopsida</taxon>
        <taxon>eudicotyledons</taxon>
        <taxon>Gunneridae</taxon>
        <taxon>Pentapetalae</taxon>
        <taxon>rosids</taxon>
        <taxon>fabids</taxon>
        <taxon>Fabales</taxon>
        <taxon>Fabaceae</taxon>
        <taxon>Papilionoideae</taxon>
        <taxon>50 kb inversion clade</taxon>
        <taxon>NPAAA clade</taxon>
        <taxon>Hologalegina</taxon>
        <taxon>IRL clade</taxon>
        <taxon>Trifolieae</taxon>
        <taxon>Trifolium</taxon>
    </lineage>
</organism>
<evidence type="ECO:0000256" key="1">
    <source>
        <dbReference type="SAM" id="MobiDB-lite"/>
    </source>
</evidence>
<gene>
    <name evidence="2" type="ORF">L195_g019826</name>
</gene>
<protein>
    <submittedName>
        <fullName evidence="2">Gag-protease polyprotein</fullName>
    </submittedName>
</protein>
<reference evidence="2 3" key="1">
    <citation type="journal article" date="2014" name="Am. J. Bot.">
        <title>Genome assembly and annotation for red clover (Trifolium pratense; Fabaceae).</title>
        <authorList>
            <person name="Istvanek J."/>
            <person name="Jaros M."/>
            <person name="Krenek A."/>
            <person name="Repkova J."/>
        </authorList>
    </citation>
    <scope>NUCLEOTIDE SEQUENCE [LARGE SCALE GENOMIC DNA]</scope>
    <source>
        <strain evidence="3">cv. Tatra</strain>
        <tissue evidence="2">Young leaves</tissue>
    </source>
</reference>
<comment type="caution">
    <text evidence="2">The sequence shown here is derived from an EMBL/GenBank/DDBJ whole genome shotgun (WGS) entry which is preliminary data.</text>
</comment>
<dbReference type="PANTHER" id="PTHR35317">
    <property type="entry name" value="OS04G0629600 PROTEIN"/>
    <property type="match status" value="1"/>
</dbReference>
<feature type="compositionally biased region" description="Acidic residues" evidence="1">
    <location>
        <begin position="471"/>
        <end position="503"/>
    </location>
</feature>
<reference evidence="2 3" key="2">
    <citation type="journal article" date="2017" name="Front. Plant Sci.">
        <title>Gene Classification and Mining of Molecular Markers Useful in Red Clover (Trifolium pratense) Breeding.</title>
        <authorList>
            <person name="Istvanek J."/>
            <person name="Dluhosova J."/>
            <person name="Dluhos P."/>
            <person name="Patkova L."/>
            <person name="Nedelnik J."/>
            <person name="Repkova J."/>
        </authorList>
    </citation>
    <scope>NUCLEOTIDE SEQUENCE [LARGE SCALE GENOMIC DNA]</scope>
    <source>
        <strain evidence="3">cv. Tatra</strain>
        <tissue evidence="2">Young leaves</tissue>
    </source>
</reference>
<name>A0A2K3N0T7_TRIPR</name>
<proteinExistence type="predicted"/>
<dbReference type="AlphaFoldDB" id="A0A2K3N0T7"/>
<accession>A0A2K3N0T7</accession>
<keyword evidence="2" id="KW-0378">Hydrolase</keyword>
<dbReference type="GO" id="GO:0008233">
    <property type="term" value="F:peptidase activity"/>
    <property type="evidence" value="ECO:0007669"/>
    <property type="project" value="UniProtKB-KW"/>
</dbReference>
<dbReference type="PANTHER" id="PTHR35317:SF35">
    <property type="entry name" value="DUF4219 DOMAIN-CONTAINING PROTEIN"/>
    <property type="match status" value="1"/>
</dbReference>
<keyword evidence="2" id="KW-0645">Protease</keyword>
<dbReference type="GO" id="GO:0006508">
    <property type="term" value="P:proteolysis"/>
    <property type="evidence" value="ECO:0007669"/>
    <property type="project" value="UniProtKB-KW"/>
</dbReference>
<dbReference type="EMBL" id="ASHM01014683">
    <property type="protein sequence ID" value="PNX96616.1"/>
    <property type="molecule type" value="Genomic_DNA"/>
</dbReference>